<evidence type="ECO:0000313" key="2">
    <source>
        <dbReference type="EMBL" id="MFD1044121.1"/>
    </source>
</evidence>
<keyword evidence="3" id="KW-1185">Reference proteome</keyword>
<evidence type="ECO:0000313" key="3">
    <source>
        <dbReference type="Proteomes" id="UP001597045"/>
    </source>
</evidence>
<sequence length="564" mass="61847">MSDKGTDADVPGRHDRKWDTPRPEKVVVGLARTLTSFLRVRELLNFAFGGDSHIRLVYVFDDGSAFRSWRAEWSAWYERVIWAPDEVRALQYDLVVTASENVDFRRWSGPILVIPHGLGNHKTLPRAAPSGTALSGLPDPAALRTGRVTLVVTHPNQAAQLHQTCPETIGHTVVAGDTSLAILLASNEPRHVELYRKVLGTSGRKLVLVMSTWGNDSMLGAEFDVLLRLVAELPLERFQVGLVAHCNIWSRDGADELLRKVDKAMAAGLVLIKPGDWHAALAAAHLVISDHGSCSLYAAMLGKPLLLGSFSDTEVVRDTPMFELGRVMPRLDLSKPIQPQVQAAIVNADPASAAEIRRTVVAPIDSGVQQLRRLLYRLLRLVPQTVDEEVDAAPPPDPVADPVCSWLVTGKCRRRKVKLSLFPARAGSVRTSESFWVSTERERKPRIFNKSSVIFGPAPFGGGMDAWLSQYNGHPYKIAALAAGDGKCIAQVSDLGPYANKRYVLTSKNGTLPFEMLPAVLLVAMISRQPHKVTGSYTITLGPIKDTVVVKRVKWPRKLDALGP</sequence>
<accession>A0ABW3M0E0</accession>
<dbReference type="Proteomes" id="UP001597045">
    <property type="component" value="Unassembled WGS sequence"/>
</dbReference>
<gene>
    <name evidence="2" type="ORF">ACFQ1S_00180</name>
</gene>
<organism evidence="2 3">
    <name type="scientific">Kibdelosporangium lantanae</name>
    <dbReference type="NCBI Taxonomy" id="1497396"/>
    <lineage>
        <taxon>Bacteria</taxon>
        <taxon>Bacillati</taxon>
        <taxon>Actinomycetota</taxon>
        <taxon>Actinomycetes</taxon>
        <taxon>Pseudonocardiales</taxon>
        <taxon>Pseudonocardiaceae</taxon>
        <taxon>Kibdelosporangium</taxon>
    </lineage>
</organism>
<reference evidence="3" key="1">
    <citation type="journal article" date="2019" name="Int. J. Syst. Evol. Microbiol.">
        <title>The Global Catalogue of Microorganisms (GCM) 10K type strain sequencing project: providing services to taxonomists for standard genome sequencing and annotation.</title>
        <authorList>
            <consortium name="The Broad Institute Genomics Platform"/>
            <consortium name="The Broad Institute Genome Sequencing Center for Infectious Disease"/>
            <person name="Wu L."/>
            <person name="Ma J."/>
        </authorList>
    </citation>
    <scope>NUCLEOTIDE SEQUENCE [LARGE SCALE GENOMIC DNA]</scope>
    <source>
        <strain evidence="3">JCM 31486</strain>
    </source>
</reference>
<protein>
    <submittedName>
        <fullName evidence="2">Uncharacterized protein</fullName>
    </submittedName>
</protein>
<name>A0ABW3M0E0_9PSEU</name>
<comment type="caution">
    <text evidence="2">The sequence shown here is derived from an EMBL/GenBank/DDBJ whole genome shotgun (WGS) entry which is preliminary data.</text>
</comment>
<proteinExistence type="predicted"/>
<evidence type="ECO:0000256" key="1">
    <source>
        <dbReference type="SAM" id="MobiDB-lite"/>
    </source>
</evidence>
<feature type="region of interest" description="Disordered" evidence="1">
    <location>
        <begin position="1"/>
        <end position="20"/>
    </location>
</feature>
<dbReference type="EMBL" id="JBHTIS010000004">
    <property type="protein sequence ID" value="MFD1044121.1"/>
    <property type="molecule type" value="Genomic_DNA"/>
</dbReference>